<evidence type="ECO:0000313" key="1">
    <source>
        <dbReference type="EMBL" id="ABK26131.1"/>
    </source>
</evidence>
<accession>A9NZS0</accession>
<dbReference type="Gene3D" id="2.115.10.20">
    <property type="entry name" value="Glycosyl hydrolase domain, family 43"/>
    <property type="match status" value="2"/>
</dbReference>
<name>A9NZS0_PICSI</name>
<dbReference type="PANTHER" id="PTHR35279">
    <property type="match status" value="1"/>
</dbReference>
<organism evidence="1">
    <name type="scientific">Picea sitchensis</name>
    <name type="common">Sitka spruce</name>
    <name type="synonym">Pinus sitchensis</name>
    <dbReference type="NCBI Taxonomy" id="3332"/>
    <lineage>
        <taxon>Eukaryota</taxon>
        <taxon>Viridiplantae</taxon>
        <taxon>Streptophyta</taxon>
        <taxon>Embryophyta</taxon>
        <taxon>Tracheophyta</taxon>
        <taxon>Spermatophyta</taxon>
        <taxon>Pinopsida</taxon>
        <taxon>Pinidae</taxon>
        <taxon>Conifers I</taxon>
        <taxon>Pinales</taxon>
        <taxon>Pinaceae</taxon>
        <taxon>Picea</taxon>
    </lineage>
</organism>
<reference evidence="1" key="1">
    <citation type="journal article" date="2008" name="BMC Genomics">
        <title>A conifer genomics resource of 200,000 spruce (Picea spp.) ESTs and 6,464 high-quality, sequence-finished full-length cDNAs for Sitka spruce (Picea sitchensis).</title>
        <authorList>
            <person name="Ralph S.G."/>
            <person name="Chun H.J."/>
            <person name="Kolosova N."/>
            <person name="Cooper D."/>
            <person name="Oddy C."/>
            <person name="Ritland C.E."/>
            <person name="Kirkpatrick R."/>
            <person name="Moore R."/>
            <person name="Barber S."/>
            <person name="Holt R.A."/>
            <person name="Jones S.J."/>
            <person name="Marra M.A."/>
            <person name="Douglas C.J."/>
            <person name="Ritland K."/>
            <person name="Bohlmann J."/>
        </authorList>
    </citation>
    <scope>NUCLEOTIDE SEQUENCE</scope>
    <source>
        <tissue evidence="1">Green portion of the leader tissue</tissue>
    </source>
</reference>
<dbReference type="SUPFAM" id="SSF75005">
    <property type="entry name" value="Arabinanase/levansucrase/invertase"/>
    <property type="match status" value="2"/>
</dbReference>
<dbReference type="EMBL" id="EF086875">
    <property type="protein sequence ID" value="ABK26131.1"/>
    <property type="molecule type" value="mRNA"/>
</dbReference>
<dbReference type="InterPro" id="IPR023296">
    <property type="entry name" value="Glyco_hydro_beta-prop_sf"/>
</dbReference>
<proteinExistence type="evidence at transcript level"/>
<protein>
    <recommendedName>
        <fullName evidence="2">Glycosyl hydrolase family 32 N-terminal domain-containing protein</fullName>
    </recommendedName>
</protein>
<dbReference type="PANTHER" id="PTHR35279:SF4">
    <property type="entry name" value="GLYCOSYL HYDROLASE FAMILY 32 N-TERMINAL DOMAIN-CONTAINING PROTEIN"/>
    <property type="match status" value="1"/>
</dbReference>
<dbReference type="AlphaFoldDB" id="A9NZS0"/>
<evidence type="ECO:0008006" key="2">
    <source>
        <dbReference type="Google" id="ProtNLM"/>
    </source>
</evidence>
<sequence length="397" mass="43613">MRAIYINSSPIPWLCETTSGSRSNCECVLFYPNSRTRRRNPFPVSAMEWNSGRVLGPAPLDSNWWDRKLFSGAVVVKEPKGATGYRMYYYGRSEEVWNMGVQPFNNTLPTGRIGVAFSSDGLAFQRHRGPLPGGAVMDPSDNPAAFDCVHVAISDAVYTGEKWLLYYFGGGMAAEGRRLLPGLASSVDGIHIDGREGPVLDVGEPGAWDQNGVSWPRIFPGDDSGRLFMTYHTRESGGSAGIGFFSAGMAVSDDGKNWRKVGKILSCGDAGSWDEGGVSVRHVIRVGRRFLMFYEGSNFKFEFAIGLAISDDGLTWKKDEYVGKEPGGPVLTARKGENVWDNLIVGTPYVLQMPDGSFGMYYLGLGKREGEEMSQQGIGLAVSDGPNFRLWRRYGQQ</sequence>